<evidence type="ECO:0000313" key="6">
    <source>
        <dbReference type="EMBL" id="CAF4825366.1"/>
    </source>
</evidence>
<dbReference type="EMBL" id="CAJOBP010008463">
    <property type="protein sequence ID" value="CAF4535298.1"/>
    <property type="molecule type" value="Genomic_DNA"/>
</dbReference>
<dbReference type="EMBL" id="CAJOBO010004285">
    <property type="protein sequence ID" value="CAF4516930.1"/>
    <property type="molecule type" value="Genomic_DNA"/>
</dbReference>
<evidence type="ECO:0000313" key="1">
    <source>
        <dbReference type="EMBL" id="CAF3184214.1"/>
    </source>
</evidence>
<evidence type="ECO:0000313" key="5">
    <source>
        <dbReference type="EMBL" id="CAF4535298.1"/>
    </source>
</evidence>
<name>A0A817RRW6_9BILA</name>
<keyword evidence="8" id="KW-1185">Reference proteome</keyword>
<dbReference type="OrthoDB" id="10015755at2759"/>
<dbReference type="EMBL" id="CAJNXB010001653">
    <property type="protein sequence ID" value="CAF3184214.1"/>
    <property type="molecule type" value="Genomic_DNA"/>
</dbReference>
<reference evidence="2" key="1">
    <citation type="submission" date="2021-02" db="EMBL/GenBank/DDBJ databases">
        <authorList>
            <person name="Nowell W R."/>
        </authorList>
    </citation>
    <scope>NUCLEOTIDE SEQUENCE</scope>
</reference>
<evidence type="ECO:0000313" key="8">
    <source>
        <dbReference type="Proteomes" id="UP000663873"/>
    </source>
</evidence>
<dbReference type="EMBL" id="CAJNYD010000506">
    <property type="protein sequence ID" value="CAF3266968.1"/>
    <property type="molecule type" value="Genomic_DNA"/>
</dbReference>
<dbReference type="Proteomes" id="UP000663873">
    <property type="component" value="Unassembled WGS sequence"/>
</dbReference>
<dbReference type="EMBL" id="CAJOBR010005673">
    <property type="protein sequence ID" value="CAF4825366.1"/>
    <property type="molecule type" value="Genomic_DNA"/>
</dbReference>
<gene>
    <name evidence="3" type="ORF">GRG538_LOCUS17522</name>
    <name evidence="4" type="ORF">HFQ381_LOCUS28861</name>
    <name evidence="2" type="ORF">LUA448_LOCUS5735</name>
    <name evidence="6" type="ORF">QYT958_LOCUS25321</name>
    <name evidence="1" type="ORF">TIS948_LOCUS11536</name>
    <name evidence="5" type="ORF">UJA718_LOCUS28444</name>
</gene>
<comment type="caution">
    <text evidence="2">The sequence shown here is derived from an EMBL/GenBank/DDBJ whole genome shotgun (WGS) entry which is preliminary data.</text>
</comment>
<organism evidence="2 7">
    <name type="scientific">Rotaria socialis</name>
    <dbReference type="NCBI Taxonomy" id="392032"/>
    <lineage>
        <taxon>Eukaryota</taxon>
        <taxon>Metazoa</taxon>
        <taxon>Spiralia</taxon>
        <taxon>Gnathifera</taxon>
        <taxon>Rotifera</taxon>
        <taxon>Eurotatoria</taxon>
        <taxon>Bdelloidea</taxon>
        <taxon>Philodinida</taxon>
        <taxon>Philodinidae</taxon>
        <taxon>Rotaria</taxon>
    </lineage>
</organism>
<dbReference type="Proteomes" id="UP000663825">
    <property type="component" value="Unassembled WGS sequence"/>
</dbReference>
<accession>A0A817RRW6</accession>
<dbReference type="AlphaFoldDB" id="A0A817RRW6"/>
<proteinExistence type="predicted"/>
<dbReference type="Proteomes" id="UP000663833">
    <property type="component" value="Unassembled WGS sequence"/>
</dbReference>
<dbReference type="Proteomes" id="UP000663848">
    <property type="component" value="Unassembled WGS sequence"/>
</dbReference>
<evidence type="ECO:0000313" key="7">
    <source>
        <dbReference type="Proteomes" id="UP000663833"/>
    </source>
</evidence>
<dbReference type="Proteomes" id="UP000663851">
    <property type="component" value="Unassembled WGS sequence"/>
</dbReference>
<sequence>MISTTTSSSITTTTTTAMTTTTTTTVTTTTTTTSTTSVTTTTSTTTKTTTTTTTTTTATTSCISPCICAGVASYTQWQAYSTDGMTMTISTSGCNFVQTPQYYTSIGGTSNHWSLSGYDSIYSPSSTSFTIYSMNMAG</sequence>
<dbReference type="Proteomes" id="UP000663872">
    <property type="component" value="Unassembled WGS sequence"/>
</dbReference>
<evidence type="ECO:0000313" key="3">
    <source>
        <dbReference type="EMBL" id="CAF3499766.1"/>
    </source>
</evidence>
<evidence type="ECO:0000313" key="4">
    <source>
        <dbReference type="EMBL" id="CAF4516930.1"/>
    </source>
</evidence>
<dbReference type="EMBL" id="CAJNYT010002903">
    <property type="protein sequence ID" value="CAF3499766.1"/>
    <property type="molecule type" value="Genomic_DNA"/>
</dbReference>
<evidence type="ECO:0000313" key="2">
    <source>
        <dbReference type="EMBL" id="CAF3266968.1"/>
    </source>
</evidence>
<protein>
    <submittedName>
        <fullName evidence="2">Uncharacterized protein</fullName>
    </submittedName>
</protein>